<evidence type="ECO:0000256" key="5">
    <source>
        <dbReference type="ARBA" id="ARBA00022519"/>
    </source>
</evidence>
<accession>A0ABU5GUM6</accession>
<gene>
    <name evidence="13" type="ORF">TOI97_07080</name>
</gene>
<keyword evidence="3 10" id="KW-0813">Transport</keyword>
<dbReference type="Proteomes" id="UP001294570">
    <property type="component" value="Unassembled WGS sequence"/>
</dbReference>
<evidence type="ECO:0000256" key="9">
    <source>
        <dbReference type="ARBA" id="ARBA00023136"/>
    </source>
</evidence>
<keyword evidence="6" id="KW-0812">Transmembrane</keyword>
<feature type="compositionally biased region" description="Polar residues" evidence="11">
    <location>
        <begin position="144"/>
        <end position="158"/>
    </location>
</feature>
<dbReference type="InterPro" id="IPR037682">
    <property type="entry name" value="TonB_C"/>
</dbReference>
<evidence type="ECO:0000256" key="8">
    <source>
        <dbReference type="ARBA" id="ARBA00022989"/>
    </source>
</evidence>
<protein>
    <recommendedName>
        <fullName evidence="10">Protein TonB</fullName>
    </recommendedName>
</protein>
<keyword evidence="10" id="KW-0735">Signal-anchor</keyword>
<evidence type="ECO:0000256" key="6">
    <source>
        <dbReference type="ARBA" id="ARBA00022692"/>
    </source>
</evidence>
<feature type="region of interest" description="Disordered" evidence="11">
    <location>
        <begin position="75"/>
        <end position="187"/>
    </location>
</feature>
<dbReference type="Gene3D" id="3.30.1150.10">
    <property type="match status" value="1"/>
</dbReference>
<keyword evidence="7 10" id="KW-0653">Protein transport</keyword>
<proteinExistence type="inferred from homology"/>
<sequence length="261" mass="28402">MSRVFFYITLSVAVHVVALLPWRAGASFSAPAMSAEQLERRVLAAPQLVTKPAARAVQPVKPSVVEKKITSEVKHELQVKPQAKSGSLPKPKPKPKPPAKPVVQQAASKAVKNAVAKTQELEARQPSSAVAPEQSQRNDEQQRTSKMFATQQPSSAKATEQPVGQEVLSKQPRFASTPAAPVYPAQARRRQQQGTVWLDVRLDARGQLLELQLLHSSGVKSLDQAALAAVKKWQFLPEQQGGIGVPSRVHIPIEFAFTATR</sequence>
<comment type="function">
    <text evidence="10">Interacts with outer membrane receptor proteins that carry out high-affinity binding and energy dependent uptake into the periplasmic space of specific substrates. It could act to transduce energy from the cytoplasmic membrane to specific energy-requiring processes in the outer membrane, resulting in the release into the periplasm of ligands bound by these outer membrane proteins.</text>
</comment>
<dbReference type="InterPro" id="IPR006260">
    <property type="entry name" value="TonB/TolA_C"/>
</dbReference>
<evidence type="ECO:0000256" key="7">
    <source>
        <dbReference type="ARBA" id="ARBA00022927"/>
    </source>
</evidence>
<dbReference type="NCBIfam" id="TIGR01352">
    <property type="entry name" value="tonB_Cterm"/>
    <property type="match status" value="1"/>
</dbReference>
<evidence type="ECO:0000259" key="12">
    <source>
        <dbReference type="PROSITE" id="PS52015"/>
    </source>
</evidence>
<evidence type="ECO:0000256" key="2">
    <source>
        <dbReference type="ARBA" id="ARBA00006555"/>
    </source>
</evidence>
<comment type="caution">
    <text evidence="13">The sequence shown here is derived from an EMBL/GenBank/DDBJ whole genome shotgun (WGS) entry which is preliminary data.</text>
</comment>
<feature type="domain" description="TonB C-terminal" evidence="12">
    <location>
        <begin position="168"/>
        <end position="261"/>
    </location>
</feature>
<dbReference type="PROSITE" id="PS52015">
    <property type="entry name" value="TONB_CTD"/>
    <property type="match status" value="1"/>
</dbReference>
<evidence type="ECO:0000256" key="1">
    <source>
        <dbReference type="ARBA" id="ARBA00004383"/>
    </source>
</evidence>
<evidence type="ECO:0000256" key="3">
    <source>
        <dbReference type="ARBA" id="ARBA00022448"/>
    </source>
</evidence>
<dbReference type="SUPFAM" id="SSF74653">
    <property type="entry name" value="TolA/TonB C-terminal domain"/>
    <property type="match status" value="1"/>
</dbReference>
<dbReference type="PANTHER" id="PTHR33446:SF2">
    <property type="entry name" value="PROTEIN TONB"/>
    <property type="match status" value="1"/>
</dbReference>
<dbReference type="InterPro" id="IPR003538">
    <property type="entry name" value="TonB"/>
</dbReference>
<comment type="subcellular location">
    <subcellularLocation>
        <location evidence="1 10">Cell inner membrane</location>
        <topology evidence="1 10">Single-pass membrane protein</topology>
        <orientation evidence="1 10">Periplasmic side</orientation>
    </subcellularLocation>
</comment>
<evidence type="ECO:0000313" key="14">
    <source>
        <dbReference type="Proteomes" id="UP001294570"/>
    </source>
</evidence>
<dbReference type="PANTHER" id="PTHR33446">
    <property type="entry name" value="PROTEIN TONB-RELATED"/>
    <property type="match status" value="1"/>
</dbReference>
<keyword evidence="9" id="KW-0472">Membrane</keyword>
<dbReference type="EMBL" id="JAXIVU010000007">
    <property type="protein sequence ID" value="MDY7219328.1"/>
    <property type="molecule type" value="Genomic_DNA"/>
</dbReference>
<evidence type="ECO:0000256" key="11">
    <source>
        <dbReference type="SAM" id="MobiDB-lite"/>
    </source>
</evidence>
<dbReference type="InterPro" id="IPR051045">
    <property type="entry name" value="TonB-dependent_transducer"/>
</dbReference>
<keyword evidence="14" id="KW-1185">Reference proteome</keyword>
<reference evidence="13 14" key="1">
    <citation type="submission" date="2023-12" db="EMBL/GenBank/DDBJ databases">
        <title>Denitrificimonas halotolerans sp. nov.,a novel species isolated from landfill leachate.</title>
        <authorList>
            <person name="Wang S."/>
        </authorList>
    </citation>
    <scope>NUCLEOTIDE SEQUENCE [LARGE SCALE GENOMIC DNA]</scope>
    <source>
        <strain evidence="13 14">JX-1</strain>
    </source>
</reference>
<organism evidence="13 14">
    <name type="scientific">Denitrificimonas halotolerans</name>
    <dbReference type="NCBI Taxonomy" id="3098930"/>
    <lineage>
        <taxon>Bacteria</taxon>
        <taxon>Pseudomonadati</taxon>
        <taxon>Pseudomonadota</taxon>
        <taxon>Gammaproteobacteria</taxon>
        <taxon>Pseudomonadales</taxon>
        <taxon>Pseudomonadaceae</taxon>
        <taxon>Denitrificimonas</taxon>
    </lineage>
</organism>
<feature type="compositionally biased region" description="Low complexity" evidence="11">
    <location>
        <begin position="101"/>
        <end position="117"/>
    </location>
</feature>
<keyword evidence="5 10" id="KW-0997">Cell inner membrane</keyword>
<name>A0ABU5GUM6_9GAMM</name>
<comment type="similarity">
    <text evidence="2 10">Belongs to the TonB family.</text>
</comment>
<dbReference type="PRINTS" id="PR01374">
    <property type="entry name" value="TONBPROTEIN"/>
</dbReference>
<evidence type="ECO:0000256" key="4">
    <source>
        <dbReference type="ARBA" id="ARBA00022475"/>
    </source>
</evidence>
<evidence type="ECO:0000256" key="10">
    <source>
        <dbReference type="RuleBase" id="RU362123"/>
    </source>
</evidence>
<evidence type="ECO:0000313" key="13">
    <source>
        <dbReference type="EMBL" id="MDY7219328.1"/>
    </source>
</evidence>
<keyword evidence="8" id="KW-1133">Transmembrane helix</keyword>
<keyword evidence="4 10" id="KW-1003">Cell membrane</keyword>
<dbReference type="Pfam" id="PF03544">
    <property type="entry name" value="TonB_C"/>
    <property type="match status" value="1"/>
</dbReference>